<proteinExistence type="predicted"/>
<name>A0A8S5QMU1_9CAUD</name>
<evidence type="ECO:0000313" key="1">
    <source>
        <dbReference type="EMBL" id="DAE19924.1"/>
    </source>
</evidence>
<sequence length="281" mass="32374">MNVDKEIKQIDKAISELIYPKVALQKAYNYYHGRRDADQFRHIEENYGIGVPTGIIFNPLVRPHIDRLIGEYLGLNQDLKITCKDAETVSNIMREKQLLISKELFDYLKKYLENNIISSIINNKESTTDPFIEKQLNKISNDINDSFVSQYEIAAQNILDYLKQSKNIDLENKMQSLLTDLCITGTCYYRVRPSNGGDNVQFEVLNPINTFVEKNPNSDYLADSYRVVVRRYMSTEDILLEYHKDLSDEHIKLLKEESSSATESDGTSYYIRATSPEIAGV</sequence>
<organism evidence="1">
    <name type="scientific">CrAss-like virus sp. ctYsL76</name>
    <dbReference type="NCBI Taxonomy" id="2826826"/>
    <lineage>
        <taxon>Viruses</taxon>
        <taxon>Duplodnaviria</taxon>
        <taxon>Heunggongvirae</taxon>
        <taxon>Uroviricota</taxon>
        <taxon>Caudoviricetes</taxon>
        <taxon>Crassvirales</taxon>
    </lineage>
</organism>
<protein>
    <submittedName>
        <fullName evidence="1">Portal protein</fullName>
    </submittedName>
</protein>
<accession>A0A8S5QMU1</accession>
<dbReference type="EMBL" id="BK015689">
    <property type="protein sequence ID" value="DAE19924.1"/>
    <property type="molecule type" value="Genomic_DNA"/>
</dbReference>
<reference evidence="1" key="1">
    <citation type="journal article" date="2021" name="Proc. Natl. Acad. Sci. U.S.A.">
        <title>A Catalog of Tens of Thousands of Viruses from Human Metagenomes Reveals Hidden Associations with Chronic Diseases.</title>
        <authorList>
            <person name="Tisza M.J."/>
            <person name="Buck C.B."/>
        </authorList>
    </citation>
    <scope>NUCLEOTIDE SEQUENCE</scope>
    <source>
        <strain evidence="1">CtYsL76</strain>
    </source>
</reference>